<name>A0AAX4HYT2_9PEZI</name>
<keyword evidence="3" id="KW-1185">Reference proteome</keyword>
<feature type="region of interest" description="Disordered" evidence="1">
    <location>
        <begin position="269"/>
        <end position="303"/>
    </location>
</feature>
<feature type="region of interest" description="Disordered" evidence="1">
    <location>
        <begin position="541"/>
        <end position="565"/>
    </location>
</feature>
<organism evidence="2 3">
    <name type="scientific">Colletotrichum destructivum</name>
    <dbReference type="NCBI Taxonomy" id="34406"/>
    <lineage>
        <taxon>Eukaryota</taxon>
        <taxon>Fungi</taxon>
        <taxon>Dikarya</taxon>
        <taxon>Ascomycota</taxon>
        <taxon>Pezizomycotina</taxon>
        <taxon>Sordariomycetes</taxon>
        <taxon>Hypocreomycetidae</taxon>
        <taxon>Glomerellales</taxon>
        <taxon>Glomerellaceae</taxon>
        <taxon>Colletotrichum</taxon>
        <taxon>Colletotrichum destructivum species complex</taxon>
    </lineage>
</organism>
<accession>A0AAX4HYT2</accession>
<reference evidence="3" key="1">
    <citation type="journal article" date="2023" name="bioRxiv">
        <title>Complete genome of the Medicago anthracnose fungus, Colletotrichum destructivum, reveals a mini-chromosome-like region within a core chromosome.</title>
        <authorList>
            <person name="Lapalu N."/>
            <person name="Simon A."/>
            <person name="Lu A."/>
            <person name="Plaumann P.-L."/>
            <person name="Amselem J."/>
            <person name="Pigne S."/>
            <person name="Auger A."/>
            <person name="Koch C."/>
            <person name="Dallery J.-F."/>
            <person name="O'Connell R.J."/>
        </authorList>
    </citation>
    <scope>NUCLEOTIDE SEQUENCE [LARGE SCALE GENOMIC DNA]</scope>
    <source>
        <strain evidence="3">CBS 520.97</strain>
    </source>
</reference>
<protein>
    <submittedName>
        <fullName evidence="2">Uncharacterized protein</fullName>
    </submittedName>
</protein>
<dbReference type="KEGG" id="cdet:87937858"/>
<dbReference type="GeneID" id="87937858"/>
<proteinExistence type="predicted"/>
<dbReference type="RefSeq" id="XP_062773565.1">
    <property type="nucleotide sequence ID" value="XM_062917514.1"/>
</dbReference>
<dbReference type="EMBL" id="CP137305">
    <property type="protein sequence ID" value="WQF76341.1"/>
    <property type="molecule type" value="Genomic_DNA"/>
</dbReference>
<evidence type="ECO:0000313" key="3">
    <source>
        <dbReference type="Proteomes" id="UP001322277"/>
    </source>
</evidence>
<evidence type="ECO:0000313" key="2">
    <source>
        <dbReference type="EMBL" id="WQF76341.1"/>
    </source>
</evidence>
<gene>
    <name evidence="2" type="ORF">CDEST_01355</name>
</gene>
<feature type="compositionally biased region" description="Basic residues" evidence="1">
    <location>
        <begin position="269"/>
        <end position="281"/>
    </location>
</feature>
<dbReference type="Proteomes" id="UP001322277">
    <property type="component" value="Chromosome 1"/>
</dbReference>
<dbReference type="AlphaFoldDB" id="A0AAX4HYT2"/>
<evidence type="ECO:0000256" key="1">
    <source>
        <dbReference type="SAM" id="MobiDB-lite"/>
    </source>
</evidence>
<sequence>MPGVQHKTEDEDEANREQESTCGYCHKTGHELADCGHFSLRGRRHGFIGGCPMCNTVGHRYDRCKKLPAGGDELLRHHMEWLVRRRGNLPMIHSNVNIWVLVLGFPDYDGGYPWSRKFTRRLWSNAIALASTNMVEFTARIGALDCSTTSLAQIKDHISFNVPDAPLNEIYRTNLLAQGNVRQGDVGRGSSPDDNEPARIWRTILDQSGKVNDERKQTMWAVHCAGAISAPAFAAESKTWARAFGNFLLHDNPSGVEDVPFLRELRNRAAKRDKKKKRKSQPKLENDASPLQVTAEPHEQPQPNLKEVFVTSLENRQEIWTALCPRRKCVGHFPFEVPVPPAVRLRKHILDELENKEDNRQKVEQLAHYIHPHVRIGIAQRRLADGGAVHTLVLDLAEHARDLRFSRLGLLQAYDMVVCWASKVDREGVSISLKSAFDDCNRATEEIVAGGDRIKEMEELERQLERLTPDGSQFDRAVERASGWLELHKGRLATRPAERERRLRRWCEKNLGELGDMDGHLLEQACKRAVEVKTGEWNTGKRGIEDVETGTDGDGGRPVKRARVR</sequence>